<evidence type="ECO:0000313" key="1">
    <source>
        <dbReference type="EMBL" id="SCG72167.1"/>
    </source>
</evidence>
<keyword evidence="2" id="KW-1185">Reference proteome</keyword>
<dbReference type="EMBL" id="LT607751">
    <property type="protein sequence ID" value="SCG72167.1"/>
    <property type="molecule type" value="Genomic_DNA"/>
</dbReference>
<accession>A0A1C5JNS4</accession>
<gene>
    <name evidence="1" type="ORF">GA0074704_4728</name>
</gene>
<protein>
    <submittedName>
        <fullName evidence="1">Uncharacterized protein</fullName>
    </submittedName>
</protein>
<name>A0A1C5JNS4_9ACTN</name>
<evidence type="ECO:0000313" key="2">
    <source>
        <dbReference type="Proteomes" id="UP000198210"/>
    </source>
</evidence>
<dbReference type="Proteomes" id="UP000198210">
    <property type="component" value="Chromosome I"/>
</dbReference>
<dbReference type="RefSeq" id="WP_088972503.1">
    <property type="nucleotide sequence ID" value="NZ_JBHLYF010000036.1"/>
</dbReference>
<organism evidence="1 2">
    <name type="scientific">Micromonospora siamensis</name>
    <dbReference type="NCBI Taxonomy" id="299152"/>
    <lineage>
        <taxon>Bacteria</taxon>
        <taxon>Bacillati</taxon>
        <taxon>Actinomycetota</taxon>
        <taxon>Actinomycetes</taxon>
        <taxon>Micromonosporales</taxon>
        <taxon>Micromonosporaceae</taxon>
        <taxon>Micromonospora</taxon>
    </lineage>
</organism>
<reference evidence="1 2" key="1">
    <citation type="submission" date="2016-06" db="EMBL/GenBank/DDBJ databases">
        <authorList>
            <person name="Kjaerup R.B."/>
            <person name="Dalgaard T.S."/>
            <person name="Juul-Madsen H.R."/>
        </authorList>
    </citation>
    <scope>NUCLEOTIDE SEQUENCE [LARGE SCALE GENOMIC DNA]</scope>
    <source>
        <strain evidence="1 2">DSM 45097</strain>
    </source>
</reference>
<dbReference type="AlphaFoldDB" id="A0A1C5JNS4"/>
<sequence length="89" mass="9423">MTTDRPGDIRPGDIYEDCSFHPVLCTHVDGDEIGGISLIDASSPRACSLSGCAVVKLSVADVVAARADWPRYEARRRRDFAFGPGAAGG</sequence>
<proteinExistence type="predicted"/>